<sequence>MTKVETERKWNEREQDLVIAVTKNVMEELQEKEDGERRTNNVIMFNVPKSNKDDSKERVHEDTEICSEVIKERLKVEEVEIEQVYRLGRRQEGKMRPLTVTLTRGKGKWEAIKKKQSNRRRKVKIG</sequence>
<reference evidence="2 3" key="1">
    <citation type="submission" date="2023-11" db="EMBL/GenBank/DDBJ databases">
        <title>Halocaridina rubra genome assembly.</title>
        <authorList>
            <person name="Smith C."/>
        </authorList>
    </citation>
    <scope>NUCLEOTIDE SEQUENCE [LARGE SCALE GENOMIC DNA]</scope>
    <source>
        <strain evidence="2">EP-1</strain>
        <tissue evidence="2">Whole</tissue>
    </source>
</reference>
<evidence type="ECO:0000313" key="2">
    <source>
        <dbReference type="EMBL" id="KAK7072835.1"/>
    </source>
</evidence>
<gene>
    <name evidence="2" type="ORF">SK128_009659</name>
</gene>
<dbReference type="EMBL" id="JAXCGZ010013328">
    <property type="protein sequence ID" value="KAK7072835.1"/>
    <property type="molecule type" value="Genomic_DNA"/>
</dbReference>
<accession>A0AAN9A586</accession>
<proteinExistence type="predicted"/>
<evidence type="ECO:0000313" key="3">
    <source>
        <dbReference type="Proteomes" id="UP001381693"/>
    </source>
</evidence>
<comment type="caution">
    <text evidence="2">The sequence shown here is derived from an EMBL/GenBank/DDBJ whole genome shotgun (WGS) entry which is preliminary data.</text>
</comment>
<keyword evidence="3" id="KW-1185">Reference proteome</keyword>
<feature type="compositionally biased region" description="Basic and acidic residues" evidence="1">
    <location>
        <begin position="50"/>
        <end position="61"/>
    </location>
</feature>
<feature type="region of interest" description="Disordered" evidence="1">
    <location>
        <begin position="30"/>
        <end position="61"/>
    </location>
</feature>
<protein>
    <submittedName>
        <fullName evidence="2">Uncharacterized protein</fullName>
    </submittedName>
</protein>
<evidence type="ECO:0000256" key="1">
    <source>
        <dbReference type="SAM" id="MobiDB-lite"/>
    </source>
</evidence>
<dbReference type="AlphaFoldDB" id="A0AAN9A586"/>
<dbReference type="Proteomes" id="UP001381693">
    <property type="component" value="Unassembled WGS sequence"/>
</dbReference>
<organism evidence="2 3">
    <name type="scientific">Halocaridina rubra</name>
    <name type="common">Hawaiian red shrimp</name>
    <dbReference type="NCBI Taxonomy" id="373956"/>
    <lineage>
        <taxon>Eukaryota</taxon>
        <taxon>Metazoa</taxon>
        <taxon>Ecdysozoa</taxon>
        <taxon>Arthropoda</taxon>
        <taxon>Crustacea</taxon>
        <taxon>Multicrustacea</taxon>
        <taxon>Malacostraca</taxon>
        <taxon>Eumalacostraca</taxon>
        <taxon>Eucarida</taxon>
        <taxon>Decapoda</taxon>
        <taxon>Pleocyemata</taxon>
        <taxon>Caridea</taxon>
        <taxon>Atyoidea</taxon>
        <taxon>Atyidae</taxon>
        <taxon>Halocaridina</taxon>
    </lineage>
</organism>
<name>A0AAN9A586_HALRR</name>